<dbReference type="InterPro" id="IPR011002">
    <property type="entry name" value="FliG_a-hlx"/>
</dbReference>
<name>A0A7U7G9R1_9GAMM</name>
<keyword evidence="15" id="KW-0969">Cilium</keyword>
<keyword evidence="11" id="KW-0997">Cell inner membrane</keyword>
<dbReference type="Pfam" id="PF14842">
    <property type="entry name" value="FliG_N"/>
    <property type="match status" value="1"/>
</dbReference>
<dbReference type="InterPro" id="IPR023087">
    <property type="entry name" value="Flg_Motor_Flig_C"/>
</dbReference>
<keyword evidence="8 11" id="KW-0472">Membrane</keyword>
<dbReference type="GO" id="GO:0003774">
    <property type="term" value="F:cytoskeletal motor activity"/>
    <property type="evidence" value="ECO:0007669"/>
    <property type="project" value="InterPro"/>
</dbReference>
<dbReference type="PRINTS" id="PR00954">
    <property type="entry name" value="FLGMOTORFLIG"/>
</dbReference>
<dbReference type="InterPro" id="IPR000090">
    <property type="entry name" value="Flg_Motor_Flig"/>
</dbReference>
<keyword evidence="15" id="KW-0282">Flagellum</keyword>
<evidence type="ECO:0000256" key="4">
    <source>
        <dbReference type="ARBA" id="ARBA00021870"/>
    </source>
</evidence>
<evidence type="ECO:0000256" key="2">
    <source>
        <dbReference type="ARBA" id="ARBA00004515"/>
    </source>
</evidence>
<dbReference type="GO" id="GO:0006935">
    <property type="term" value="P:chemotaxis"/>
    <property type="evidence" value="ECO:0007669"/>
    <property type="project" value="UniProtKB-KW"/>
</dbReference>
<accession>A0A7U7G9R1</accession>
<dbReference type="InterPro" id="IPR032779">
    <property type="entry name" value="FliG_M"/>
</dbReference>
<organism evidence="15 16">
    <name type="scientific">Candidatus Contendobacter odensis Run_B_J11</name>
    <dbReference type="NCBI Taxonomy" id="1400861"/>
    <lineage>
        <taxon>Bacteria</taxon>
        <taxon>Pseudomonadati</taxon>
        <taxon>Pseudomonadota</taxon>
        <taxon>Gammaproteobacteria</taxon>
        <taxon>Candidatus Competibacteraceae</taxon>
        <taxon>Candidatus Contendibacter</taxon>
    </lineage>
</organism>
<evidence type="ECO:0000256" key="11">
    <source>
        <dbReference type="PIRNR" id="PIRNR003161"/>
    </source>
</evidence>
<proteinExistence type="inferred from homology"/>
<dbReference type="SUPFAM" id="SSF48029">
    <property type="entry name" value="FliG"/>
    <property type="match status" value="2"/>
</dbReference>
<keyword evidence="16" id="KW-1185">Reference proteome</keyword>
<keyword evidence="6 11" id="KW-0145">Chemotaxis</keyword>
<dbReference type="Pfam" id="PF14841">
    <property type="entry name" value="FliG_M"/>
    <property type="match status" value="1"/>
</dbReference>
<dbReference type="GO" id="GO:0005886">
    <property type="term" value="C:plasma membrane"/>
    <property type="evidence" value="ECO:0007669"/>
    <property type="project" value="UniProtKB-SubCell"/>
</dbReference>
<dbReference type="OrthoDB" id="9780302at2"/>
<dbReference type="PIRSF" id="PIRSF003161">
    <property type="entry name" value="FliG"/>
    <property type="match status" value="1"/>
</dbReference>
<evidence type="ECO:0000259" key="13">
    <source>
        <dbReference type="Pfam" id="PF14841"/>
    </source>
</evidence>
<feature type="domain" description="Flagellar motor switch protein FliG N-terminal" evidence="14">
    <location>
        <begin position="11"/>
        <end position="107"/>
    </location>
</feature>
<dbReference type="Proteomes" id="UP000019184">
    <property type="component" value="Unassembled WGS sequence"/>
</dbReference>
<dbReference type="AlphaFoldDB" id="A0A7U7G9R1"/>
<feature type="domain" description="Flagellar motor switch protein FliG middle" evidence="13">
    <location>
        <begin position="122"/>
        <end position="193"/>
    </location>
</feature>
<comment type="function">
    <text evidence="10 11">FliG is one of three proteins (FliG, FliN, FliM) that forms the rotor-mounted switch complex (C ring), located at the base of the basal body. This complex interacts with the CheY and CheZ chemotaxis proteins, in addition to contacting components of the motor that determine the direction of flagellar rotation.</text>
</comment>
<comment type="subcellular location">
    <subcellularLocation>
        <location evidence="1 11">Bacterial flagellum basal body</location>
    </subcellularLocation>
    <subcellularLocation>
        <location evidence="2 11">Cell inner membrane</location>
        <topology evidence="2 11">Peripheral membrane protein</topology>
        <orientation evidence="2 11">Cytoplasmic side</orientation>
    </subcellularLocation>
</comment>
<gene>
    <name evidence="15" type="primary">fliG</name>
    <name evidence="15" type="ORF">BN874_1530014</name>
</gene>
<evidence type="ECO:0000256" key="6">
    <source>
        <dbReference type="ARBA" id="ARBA00022500"/>
    </source>
</evidence>
<dbReference type="RefSeq" id="WP_034431352.1">
    <property type="nucleotide sequence ID" value="NZ_CBTK010000061.1"/>
</dbReference>
<keyword evidence="7 11" id="KW-0283">Flagellar rotation</keyword>
<dbReference type="EMBL" id="CBTK010000061">
    <property type="protein sequence ID" value="CDH44166.1"/>
    <property type="molecule type" value="Genomic_DNA"/>
</dbReference>
<dbReference type="GO" id="GO:0009425">
    <property type="term" value="C:bacterial-type flagellum basal body"/>
    <property type="evidence" value="ECO:0007669"/>
    <property type="project" value="UniProtKB-SubCell"/>
</dbReference>
<dbReference type="GO" id="GO:0071973">
    <property type="term" value="P:bacterial-type flagellum-dependent cell motility"/>
    <property type="evidence" value="ECO:0007669"/>
    <property type="project" value="InterPro"/>
</dbReference>
<protein>
    <recommendedName>
        <fullName evidence="4 11">Flagellar motor switch protein FliG</fullName>
    </recommendedName>
</protein>
<evidence type="ECO:0000259" key="14">
    <source>
        <dbReference type="Pfam" id="PF14842"/>
    </source>
</evidence>
<comment type="caution">
    <text evidence="15">The sequence shown here is derived from an EMBL/GenBank/DDBJ whole genome shotgun (WGS) entry which is preliminary data.</text>
</comment>
<evidence type="ECO:0000256" key="8">
    <source>
        <dbReference type="ARBA" id="ARBA00023136"/>
    </source>
</evidence>
<evidence type="ECO:0000256" key="1">
    <source>
        <dbReference type="ARBA" id="ARBA00004117"/>
    </source>
</evidence>
<dbReference type="InterPro" id="IPR028263">
    <property type="entry name" value="FliG_N"/>
</dbReference>
<keyword evidence="15" id="KW-0966">Cell projection</keyword>
<reference evidence="15 16" key="1">
    <citation type="journal article" date="2014" name="ISME J.">
        <title>Candidatus Competibacter-lineage genomes retrieved from metagenomes reveal functional metabolic diversity.</title>
        <authorList>
            <person name="McIlroy S.J."/>
            <person name="Albertsen M."/>
            <person name="Andresen E.K."/>
            <person name="Saunders A.M."/>
            <person name="Kristiansen R."/>
            <person name="Stokholm-Bjerregaard M."/>
            <person name="Nielsen K.L."/>
            <person name="Nielsen P.H."/>
        </authorList>
    </citation>
    <scope>NUCLEOTIDE SEQUENCE [LARGE SCALE GENOMIC DNA]</scope>
    <source>
        <strain evidence="15 16">Run_B_J11</strain>
    </source>
</reference>
<evidence type="ECO:0000259" key="12">
    <source>
        <dbReference type="Pfam" id="PF01706"/>
    </source>
</evidence>
<keyword evidence="5 11" id="KW-1003">Cell membrane</keyword>
<evidence type="ECO:0000256" key="3">
    <source>
        <dbReference type="ARBA" id="ARBA00010299"/>
    </source>
</evidence>
<sequence length="339" mass="36738">MPELTTTTPALKGVERAAVVLMALGEDHAAEILRHLDPRELHKIGVAMTNLTRINRDQISEIVHTFNQEINEQSSLVLDSENYIRGVLIRALGREKAKGVLDHIFDNETGSGVDSLKWMDASAIAGGLRDEHPQVVALVLSSLRADQAAEIVGLLPASLREEALLRVATLDEIPSGALEELNELVEKQVMRNISAAATSKIGGPKRAAEILGRLDGNVESQILDKIKEADADLGGKIEDLMVVFESLLSLSDRDIQTLLREVSSETLLVALRGAEDGVRNKIMGNMSKRAAELLRDDLEAMPPVKLSDVETAQKEIMASAKRLAEAGEITLGTKGEQLV</sequence>
<evidence type="ECO:0000256" key="10">
    <source>
        <dbReference type="ARBA" id="ARBA00025598"/>
    </source>
</evidence>
<comment type="similarity">
    <text evidence="3 11">Belongs to the FliG family.</text>
</comment>
<evidence type="ECO:0000313" key="16">
    <source>
        <dbReference type="Proteomes" id="UP000019184"/>
    </source>
</evidence>
<feature type="domain" description="Flagellar motor switch protein FliG C-terminal" evidence="12">
    <location>
        <begin position="225"/>
        <end position="331"/>
    </location>
</feature>
<evidence type="ECO:0000256" key="5">
    <source>
        <dbReference type="ARBA" id="ARBA00022475"/>
    </source>
</evidence>
<evidence type="ECO:0000313" key="15">
    <source>
        <dbReference type="EMBL" id="CDH44166.1"/>
    </source>
</evidence>
<keyword evidence="9 11" id="KW-0975">Bacterial flagellum</keyword>
<evidence type="ECO:0000256" key="7">
    <source>
        <dbReference type="ARBA" id="ARBA00022779"/>
    </source>
</evidence>
<dbReference type="Gene3D" id="1.10.220.30">
    <property type="match status" value="3"/>
</dbReference>
<dbReference type="NCBIfam" id="TIGR00207">
    <property type="entry name" value="fliG"/>
    <property type="match status" value="1"/>
</dbReference>
<dbReference type="Pfam" id="PF01706">
    <property type="entry name" value="FliG_C"/>
    <property type="match status" value="1"/>
</dbReference>
<dbReference type="PANTHER" id="PTHR30534">
    <property type="entry name" value="FLAGELLAR MOTOR SWITCH PROTEIN FLIG"/>
    <property type="match status" value="1"/>
</dbReference>
<dbReference type="PANTHER" id="PTHR30534:SF0">
    <property type="entry name" value="FLAGELLAR MOTOR SWITCH PROTEIN FLIG"/>
    <property type="match status" value="1"/>
</dbReference>
<evidence type="ECO:0000256" key="9">
    <source>
        <dbReference type="ARBA" id="ARBA00023143"/>
    </source>
</evidence>